<evidence type="ECO:0000256" key="2">
    <source>
        <dbReference type="SAM" id="MobiDB-lite"/>
    </source>
</evidence>
<reference evidence="3" key="1">
    <citation type="journal article" date="2023" name="Mol. Phylogenet. Evol.">
        <title>Genome-scale phylogeny and comparative genomics of the fungal order Sordariales.</title>
        <authorList>
            <person name="Hensen N."/>
            <person name="Bonometti L."/>
            <person name="Westerberg I."/>
            <person name="Brannstrom I.O."/>
            <person name="Guillou S."/>
            <person name="Cros-Aarteil S."/>
            <person name="Calhoun S."/>
            <person name="Haridas S."/>
            <person name="Kuo A."/>
            <person name="Mondo S."/>
            <person name="Pangilinan J."/>
            <person name="Riley R."/>
            <person name="LaButti K."/>
            <person name="Andreopoulos B."/>
            <person name="Lipzen A."/>
            <person name="Chen C."/>
            <person name="Yan M."/>
            <person name="Daum C."/>
            <person name="Ng V."/>
            <person name="Clum A."/>
            <person name="Steindorff A."/>
            <person name="Ohm R.A."/>
            <person name="Martin F."/>
            <person name="Silar P."/>
            <person name="Natvig D.O."/>
            <person name="Lalanne C."/>
            <person name="Gautier V."/>
            <person name="Ament-Velasquez S.L."/>
            <person name="Kruys A."/>
            <person name="Hutchinson M.I."/>
            <person name="Powell A.J."/>
            <person name="Barry K."/>
            <person name="Miller A.N."/>
            <person name="Grigoriev I.V."/>
            <person name="Debuchy R."/>
            <person name="Gladieux P."/>
            <person name="Hiltunen Thoren M."/>
            <person name="Johannesson H."/>
        </authorList>
    </citation>
    <scope>NUCLEOTIDE SEQUENCE</scope>
    <source>
        <strain evidence="3">CBS 141.50</strain>
    </source>
</reference>
<dbReference type="Pfam" id="PF00106">
    <property type="entry name" value="adh_short"/>
    <property type="match status" value="1"/>
</dbReference>
<evidence type="ECO:0000313" key="4">
    <source>
        <dbReference type="Proteomes" id="UP001302676"/>
    </source>
</evidence>
<dbReference type="InterPro" id="IPR002347">
    <property type="entry name" value="SDR_fam"/>
</dbReference>
<proteinExistence type="predicted"/>
<dbReference type="EMBL" id="MU853610">
    <property type="protein sequence ID" value="KAK4141535.1"/>
    <property type="molecule type" value="Genomic_DNA"/>
</dbReference>
<name>A0AAN6UYR5_9PEZI</name>
<dbReference type="AlphaFoldDB" id="A0AAN6UYR5"/>
<comment type="caution">
    <text evidence="3">The sequence shown here is derived from an EMBL/GenBank/DDBJ whole genome shotgun (WGS) entry which is preliminary data.</text>
</comment>
<feature type="region of interest" description="Disordered" evidence="2">
    <location>
        <begin position="281"/>
        <end position="309"/>
    </location>
</feature>
<keyword evidence="4" id="KW-1185">Reference proteome</keyword>
<reference evidence="3" key="2">
    <citation type="submission" date="2023-05" db="EMBL/GenBank/DDBJ databases">
        <authorList>
            <consortium name="Lawrence Berkeley National Laboratory"/>
            <person name="Steindorff A."/>
            <person name="Hensen N."/>
            <person name="Bonometti L."/>
            <person name="Westerberg I."/>
            <person name="Brannstrom I.O."/>
            <person name="Guillou S."/>
            <person name="Cros-Aarteil S."/>
            <person name="Calhoun S."/>
            <person name="Haridas S."/>
            <person name="Kuo A."/>
            <person name="Mondo S."/>
            <person name="Pangilinan J."/>
            <person name="Riley R."/>
            <person name="Labutti K."/>
            <person name="Andreopoulos B."/>
            <person name="Lipzen A."/>
            <person name="Chen C."/>
            <person name="Yanf M."/>
            <person name="Daum C."/>
            <person name="Ng V."/>
            <person name="Clum A."/>
            <person name="Ohm R."/>
            <person name="Martin F."/>
            <person name="Silar P."/>
            <person name="Natvig D."/>
            <person name="Lalanne C."/>
            <person name="Gautier V."/>
            <person name="Ament-Velasquez S.L."/>
            <person name="Kruys A."/>
            <person name="Hutchinson M.I."/>
            <person name="Powell A.J."/>
            <person name="Barry K."/>
            <person name="Miller A.N."/>
            <person name="Grigoriev I.V."/>
            <person name="Debuchy R."/>
            <person name="Gladieux P."/>
            <person name="Thoren M.H."/>
            <person name="Johannesson H."/>
        </authorList>
    </citation>
    <scope>NUCLEOTIDE SEQUENCE</scope>
    <source>
        <strain evidence="3">CBS 141.50</strain>
    </source>
</reference>
<dbReference type="InterPro" id="IPR052228">
    <property type="entry name" value="Sec_Metab_Biosynth_Oxidored"/>
</dbReference>
<dbReference type="GeneID" id="87814551"/>
<dbReference type="InterPro" id="IPR036291">
    <property type="entry name" value="NAD(P)-bd_dom_sf"/>
</dbReference>
<dbReference type="PANTHER" id="PTHR47534:SF3">
    <property type="entry name" value="ALCOHOL DEHYDROGENASE-LIKE C-TERMINAL DOMAIN-CONTAINING PROTEIN"/>
    <property type="match status" value="1"/>
</dbReference>
<accession>A0AAN6UYR5</accession>
<feature type="compositionally biased region" description="Gly residues" evidence="2">
    <location>
        <begin position="286"/>
        <end position="309"/>
    </location>
</feature>
<dbReference type="SUPFAM" id="SSF51735">
    <property type="entry name" value="NAD(P)-binding Rossmann-fold domains"/>
    <property type="match status" value="1"/>
</dbReference>
<dbReference type="GO" id="GO:0016491">
    <property type="term" value="F:oxidoreductase activity"/>
    <property type="evidence" value="ECO:0007669"/>
    <property type="project" value="UniProtKB-KW"/>
</dbReference>
<gene>
    <name evidence="3" type="ORF">C8A04DRAFT_14028</name>
</gene>
<sequence length="365" mass="38386">MPTIAQIRASNAQISTALPPGLVAVFAGATNGIGESALLQFAKNTVKPRIYFFGRSQEAGERVLASLQKINPDGEYIFKAVDLSLLSAVDEVSREIREKEKVVNLLFLSTGTLVTGKETSENLHLPFATAFFSRLRLTTNLLPLLRAPSTSPNTLRRVVTVLAGTKEGPLLSLPPKPESKSTAHDLQLRAPTAPSLLTPRGRGHTVTLTTLALEAIAKEAPEVGFVHDFPGAVRSNLGRDLDGWGWKVALGLVHGVVYPVLGLVGGLVPVEEAGERQVYFGTSGRFPGGGDNKGGDGVPGGEGGGVAVGTDGKVGSGVYSVTEAGESAGEKVVELLGGYRRDGTAEAVWKWVEKEFVRITGGVSI</sequence>
<organism evidence="3 4">
    <name type="scientific">Dichotomopilus funicola</name>
    <dbReference type="NCBI Taxonomy" id="1934379"/>
    <lineage>
        <taxon>Eukaryota</taxon>
        <taxon>Fungi</taxon>
        <taxon>Dikarya</taxon>
        <taxon>Ascomycota</taxon>
        <taxon>Pezizomycotina</taxon>
        <taxon>Sordariomycetes</taxon>
        <taxon>Sordariomycetidae</taxon>
        <taxon>Sordariales</taxon>
        <taxon>Chaetomiaceae</taxon>
        <taxon>Dichotomopilus</taxon>
    </lineage>
</organism>
<keyword evidence="1" id="KW-0560">Oxidoreductase</keyword>
<dbReference type="Gene3D" id="3.40.50.720">
    <property type="entry name" value="NAD(P)-binding Rossmann-like Domain"/>
    <property type="match status" value="1"/>
</dbReference>
<dbReference type="Proteomes" id="UP001302676">
    <property type="component" value="Unassembled WGS sequence"/>
</dbReference>
<dbReference type="PANTHER" id="PTHR47534">
    <property type="entry name" value="YALI0E05731P"/>
    <property type="match status" value="1"/>
</dbReference>
<dbReference type="RefSeq" id="XP_062634906.1">
    <property type="nucleotide sequence ID" value="XM_062777938.1"/>
</dbReference>
<evidence type="ECO:0000256" key="1">
    <source>
        <dbReference type="ARBA" id="ARBA00023002"/>
    </source>
</evidence>
<evidence type="ECO:0000313" key="3">
    <source>
        <dbReference type="EMBL" id="KAK4141535.1"/>
    </source>
</evidence>
<protein>
    <submittedName>
        <fullName evidence="3">Uncharacterized protein</fullName>
    </submittedName>
</protein>